<reference evidence="5 6" key="1">
    <citation type="journal article" date="2013" name="PLoS Genet.">
        <title>The genome and development-dependent transcriptomes of Pyronema confluens: a window into fungal evolution.</title>
        <authorList>
            <person name="Traeger S."/>
            <person name="Altegoer F."/>
            <person name="Freitag M."/>
            <person name="Gabaldon T."/>
            <person name="Kempken F."/>
            <person name="Kumar A."/>
            <person name="Marcet-Houben M."/>
            <person name="Poggeler S."/>
            <person name="Stajich J.E."/>
            <person name="Nowrousian M."/>
        </authorList>
    </citation>
    <scope>NUCLEOTIDE SEQUENCE [LARGE SCALE GENOMIC DNA]</scope>
    <source>
        <strain evidence="6">CBS 100304</strain>
        <tissue evidence="5">Vegetative mycelium</tissue>
    </source>
</reference>
<dbReference type="OrthoDB" id="540004at2759"/>
<protein>
    <submittedName>
        <fullName evidence="5">Uncharacterized protein</fullName>
    </submittedName>
</protein>
<organism evidence="5 6">
    <name type="scientific">Pyronema omphalodes (strain CBS 100304)</name>
    <name type="common">Pyronema confluens</name>
    <dbReference type="NCBI Taxonomy" id="1076935"/>
    <lineage>
        <taxon>Eukaryota</taxon>
        <taxon>Fungi</taxon>
        <taxon>Dikarya</taxon>
        <taxon>Ascomycota</taxon>
        <taxon>Pezizomycotina</taxon>
        <taxon>Pezizomycetes</taxon>
        <taxon>Pezizales</taxon>
        <taxon>Pyronemataceae</taxon>
        <taxon>Pyronema</taxon>
    </lineage>
</organism>
<dbReference type="Gene3D" id="2.120.10.80">
    <property type="entry name" value="Kelch-type beta propeller"/>
    <property type="match status" value="1"/>
</dbReference>
<keyword evidence="4" id="KW-0732">Signal</keyword>
<evidence type="ECO:0000313" key="6">
    <source>
        <dbReference type="Proteomes" id="UP000018144"/>
    </source>
</evidence>
<accession>U4LUF4</accession>
<dbReference type="OMA" id="ANDNEGM"/>
<keyword evidence="3" id="KW-0472">Membrane</keyword>
<gene>
    <name evidence="5" type="ORF">PCON_11078</name>
</gene>
<dbReference type="EMBL" id="HF935622">
    <property type="protein sequence ID" value="CCX31611.1"/>
    <property type="molecule type" value="Genomic_DNA"/>
</dbReference>
<dbReference type="STRING" id="1076935.U4LUF4"/>
<keyword evidence="2" id="KW-0677">Repeat</keyword>
<keyword evidence="6" id="KW-1185">Reference proteome</keyword>
<dbReference type="PANTHER" id="PTHR46228">
    <property type="entry name" value="KELCH DOMAIN-CONTAINING PROTEIN"/>
    <property type="match status" value="1"/>
</dbReference>
<feature type="chain" id="PRO_5004651680" evidence="4">
    <location>
        <begin position="20"/>
        <end position="696"/>
    </location>
</feature>
<dbReference type="SUPFAM" id="SSF117281">
    <property type="entry name" value="Kelch motif"/>
    <property type="match status" value="1"/>
</dbReference>
<keyword evidence="3" id="KW-1133">Transmembrane helix</keyword>
<evidence type="ECO:0000256" key="1">
    <source>
        <dbReference type="ARBA" id="ARBA00022441"/>
    </source>
</evidence>
<dbReference type="PANTHER" id="PTHR46228:SF2">
    <property type="entry name" value="KELCH REPEAT PROTEIN (AFU_ORTHOLOGUE AFUA_4G14350)"/>
    <property type="match status" value="1"/>
</dbReference>
<dbReference type="eggNOG" id="ENOG502SIX7">
    <property type="taxonomic scope" value="Eukaryota"/>
</dbReference>
<proteinExistence type="predicted"/>
<keyword evidence="3" id="KW-0812">Transmembrane</keyword>
<evidence type="ECO:0000256" key="2">
    <source>
        <dbReference type="ARBA" id="ARBA00022737"/>
    </source>
</evidence>
<feature type="transmembrane region" description="Helical" evidence="3">
    <location>
        <begin position="521"/>
        <end position="542"/>
    </location>
</feature>
<dbReference type="AlphaFoldDB" id="U4LUF4"/>
<feature type="signal peptide" evidence="4">
    <location>
        <begin position="1"/>
        <end position="19"/>
    </location>
</feature>
<keyword evidence="1" id="KW-0880">Kelch repeat</keyword>
<sequence>MNLDKVLWALQLGLSLVESAAVVRRFSPDTGVRDLQPCVFWRPQTALIRDKIYVDGGLREGFIQPTGEWNDRLKFYNAKLYEIDLKIPFSGKQVAKNLSDIIKETESSIIVNQYRNAHMLANDNEFIVYGGLVDDTDSIDPKPPANYYVARYLHSSEQTSLAQPQWKTMALERGTRYIADGAYVNVPSENKAFIFGGSRADNWDEIRGWGNTGDRYAANKTTNQLIVARLGLYQESWDNKTVDSKIPPRTGAELAWLPTGQSGALVALGGTELAIHNIWYGGAPSLYKDLEKRDQPFMKNVHVYDISNDKWFTQETTGDIPPATSDFCSIAVSDKDGKNHQIFIYGGIKSYGANGPNESYDTVYALSIPAFKWTRVYDGQHKSRRHGHRCHKVADNYMMVIGGAPSSAISMLGACVESGDLIKMFNMNTLSFEADYNPEKADSYKIPQKIVDAVGIVQKPAPGMDTDLDTLLQIQYRGTVKNYWPYTVSYGSDTSATPKGGNDSGSGGGSQSSLPKYVPPLLGVILGILGIAIILCSVLFWLRSRKHKQERRLASDSGASAVVKRRTWSWLMNVNADEKGDFYAPSEAAVKNPVVDSSTVPGTPAHEMPNPVEAPGDAIIHELPDTAVVGELPVRERRTVTINDNIEEIARDGTMSIRPQSPAISAASPLLITRQDSVLSAVSPVTERSDPHDDGR</sequence>
<evidence type="ECO:0000256" key="3">
    <source>
        <dbReference type="SAM" id="Phobius"/>
    </source>
</evidence>
<evidence type="ECO:0000313" key="5">
    <source>
        <dbReference type="EMBL" id="CCX31611.1"/>
    </source>
</evidence>
<dbReference type="Proteomes" id="UP000018144">
    <property type="component" value="Unassembled WGS sequence"/>
</dbReference>
<dbReference type="InterPro" id="IPR015915">
    <property type="entry name" value="Kelch-typ_b-propeller"/>
</dbReference>
<name>U4LUF4_PYROM</name>
<evidence type="ECO:0000256" key="4">
    <source>
        <dbReference type="SAM" id="SignalP"/>
    </source>
</evidence>